<evidence type="ECO:0000256" key="4">
    <source>
        <dbReference type="ARBA" id="ARBA00022679"/>
    </source>
</evidence>
<dbReference type="InterPro" id="IPR004358">
    <property type="entry name" value="Sig_transdc_His_kin-like_C"/>
</dbReference>
<dbReference type="Pfam" id="PF00512">
    <property type="entry name" value="HisKA"/>
    <property type="match status" value="1"/>
</dbReference>
<dbReference type="InterPro" id="IPR013655">
    <property type="entry name" value="PAS_fold_3"/>
</dbReference>
<dbReference type="GO" id="GO:0000155">
    <property type="term" value="F:phosphorelay sensor kinase activity"/>
    <property type="evidence" value="ECO:0007669"/>
    <property type="project" value="InterPro"/>
</dbReference>
<dbReference type="CDD" id="cd00082">
    <property type="entry name" value="HisKA"/>
    <property type="match status" value="1"/>
</dbReference>
<feature type="domain" description="PAS" evidence="8">
    <location>
        <begin position="389"/>
        <end position="434"/>
    </location>
</feature>
<comment type="caution">
    <text evidence="9">The sequence shown here is derived from an EMBL/GenBank/DDBJ whole genome shotgun (WGS) entry which is preliminary data.</text>
</comment>
<protein>
    <recommendedName>
        <fullName evidence="2">histidine kinase</fullName>
        <ecNumber evidence="2">2.7.13.3</ecNumber>
    </recommendedName>
</protein>
<dbReference type="InterPro" id="IPR036097">
    <property type="entry name" value="HisK_dim/P_sf"/>
</dbReference>
<dbReference type="CDD" id="cd00130">
    <property type="entry name" value="PAS"/>
    <property type="match status" value="1"/>
</dbReference>
<keyword evidence="6" id="KW-0472">Membrane</keyword>
<dbReference type="Pfam" id="PF08447">
    <property type="entry name" value="PAS_3"/>
    <property type="match status" value="2"/>
</dbReference>
<dbReference type="InterPro" id="IPR005467">
    <property type="entry name" value="His_kinase_dom"/>
</dbReference>
<proteinExistence type="predicted"/>
<evidence type="ECO:0000256" key="6">
    <source>
        <dbReference type="SAM" id="Phobius"/>
    </source>
</evidence>
<dbReference type="InterPro" id="IPR003594">
    <property type="entry name" value="HATPase_dom"/>
</dbReference>
<comment type="catalytic activity">
    <reaction evidence="1">
        <text>ATP + protein L-histidine = ADP + protein N-phospho-L-histidine.</text>
        <dbReference type="EC" id="2.7.13.3"/>
    </reaction>
</comment>
<evidence type="ECO:0000259" key="8">
    <source>
        <dbReference type="PROSITE" id="PS50112"/>
    </source>
</evidence>
<dbReference type="PROSITE" id="PS50112">
    <property type="entry name" value="PAS"/>
    <property type="match status" value="1"/>
</dbReference>
<evidence type="ECO:0000313" key="9">
    <source>
        <dbReference type="EMBL" id="MBF5027058.1"/>
    </source>
</evidence>
<feature type="domain" description="Histidine kinase" evidence="7">
    <location>
        <begin position="507"/>
        <end position="732"/>
    </location>
</feature>
<dbReference type="InterPro" id="IPR035965">
    <property type="entry name" value="PAS-like_dom_sf"/>
</dbReference>
<sequence length="732" mass="85209">MTFLNRSLFFLRLIFVVAIALVFFLSALSYKHLENLNQSNEMVNHSFDVSLKLEELHAHLKGIETERRNYILTGDRHHRALIPPMDKTIRRVVGELSLLLYKDPTQQHNMMALQSAVARKLQIVGETYQRDNITYTQQELIYSLTQGNQVMDQISKRIDSMLVREKDLLERRRSELLFSQKNTPVYLYIISLFSLALLAFSFYRINRDVKQQKLINRELQLSLDTLNLSETVGEYGIWTFMPDSGVYTFSDNIYRLLGLEPQSFPATVEHYMEHVHPEDQKRFKDNFHLMGTKDTGPFKFRVIRRDGQQRHFQATGKYVNTLTGDQVLLGIITDVSHDIENRLKLEGINWVLTERNKNLSISNQTFGEAEKIGNFGIWHWFSKNDRFVFSDNFIRLFGYDPKRFEHRLKNFMPAIHPDDRSLVISQLQRMRKGESQEGFILRVDRHDDQQLRYLSVSSRKIDDAANGQYYLVIAQDITEEYLDKQLIEEKNIILEANNKELSAFNYAASHDLQEPLRKIETFLSRLKDKDYTKLSESGQQYMDRTLLAAGRMRALIEDLLQFSRSTRSEEIFEKVNLNRVMQQVQEEQAHSIEEKNARIVSEKLPTVRAVPFQMHQLFANLIGNSLKYSKKDLAPEITITVSRVSSEEVPQLKRSGKRQYYKIVFQDNGIGFENQYADKIFTLFSRLHGRSDYEGTGIGLAICKKIMDNHNGCIYARGEEGKGATFTVLIPA</sequence>
<dbReference type="SUPFAM" id="SSF55785">
    <property type="entry name" value="PYP-like sensor domain (PAS domain)"/>
    <property type="match status" value="2"/>
</dbReference>
<dbReference type="PRINTS" id="PR00344">
    <property type="entry name" value="BCTRLSENSOR"/>
</dbReference>
<dbReference type="RefSeq" id="WP_194738982.1">
    <property type="nucleotide sequence ID" value="NZ_JADKYY010000004.1"/>
</dbReference>
<keyword evidence="5" id="KW-0418">Kinase</keyword>
<dbReference type="Gene3D" id="1.10.287.130">
    <property type="match status" value="1"/>
</dbReference>
<dbReference type="EMBL" id="JADKYY010000004">
    <property type="protein sequence ID" value="MBF5027058.1"/>
    <property type="molecule type" value="Genomic_DNA"/>
</dbReference>
<evidence type="ECO:0000256" key="3">
    <source>
        <dbReference type="ARBA" id="ARBA00022553"/>
    </source>
</evidence>
<keyword evidence="3" id="KW-0597">Phosphoprotein</keyword>
<dbReference type="InterPro" id="IPR036890">
    <property type="entry name" value="HATPase_C_sf"/>
</dbReference>
<evidence type="ECO:0000256" key="2">
    <source>
        <dbReference type="ARBA" id="ARBA00012438"/>
    </source>
</evidence>
<reference evidence="9" key="1">
    <citation type="submission" date="2020-11" db="EMBL/GenBank/DDBJ databases">
        <title>Genome seq and assembly of Planobacterium sp.</title>
        <authorList>
            <person name="Chhetri G."/>
        </authorList>
    </citation>
    <scope>NUCLEOTIDE SEQUENCE</scope>
    <source>
        <strain evidence="9">GCR5</strain>
    </source>
</reference>
<dbReference type="InterPro" id="IPR000014">
    <property type="entry name" value="PAS"/>
</dbReference>
<dbReference type="InterPro" id="IPR052162">
    <property type="entry name" value="Sensor_kinase/Photoreceptor"/>
</dbReference>
<dbReference type="Gene3D" id="3.30.450.20">
    <property type="entry name" value="PAS domain"/>
    <property type="match status" value="2"/>
</dbReference>
<dbReference type="Proteomes" id="UP000694480">
    <property type="component" value="Unassembled WGS sequence"/>
</dbReference>
<dbReference type="PROSITE" id="PS50109">
    <property type="entry name" value="HIS_KIN"/>
    <property type="match status" value="1"/>
</dbReference>
<dbReference type="SUPFAM" id="SSF47384">
    <property type="entry name" value="Homodimeric domain of signal transducing histidine kinase"/>
    <property type="match status" value="1"/>
</dbReference>
<dbReference type="EC" id="2.7.13.3" evidence="2"/>
<feature type="transmembrane region" description="Helical" evidence="6">
    <location>
        <begin position="185"/>
        <end position="203"/>
    </location>
</feature>
<keyword evidence="4" id="KW-0808">Transferase</keyword>
<keyword evidence="6" id="KW-0812">Transmembrane</keyword>
<evidence type="ECO:0000256" key="1">
    <source>
        <dbReference type="ARBA" id="ARBA00000085"/>
    </source>
</evidence>
<evidence type="ECO:0000256" key="5">
    <source>
        <dbReference type="ARBA" id="ARBA00022777"/>
    </source>
</evidence>
<keyword evidence="6" id="KW-1133">Transmembrane helix</keyword>
<dbReference type="Gene3D" id="3.30.565.10">
    <property type="entry name" value="Histidine kinase-like ATPase, C-terminal domain"/>
    <property type="match status" value="1"/>
</dbReference>
<dbReference type="InterPro" id="IPR003661">
    <property type="entry name" value="HisK_dim/P_dom"/>
</dbReference>
<dbReference type="NCBIfam" id="TIGR00229">
    <property type="entry name" value="sensory_box"/>
    <property type="match status" value="1"/>
</dbReference>
<keyword evidence="10" id="KW-1185">Reference proteome</keyword>
<name>A0A930YVB6_9FLAO</name>
<organism evidence="9 10">
    <name type="scientific">Planobacterium oryzisoli</name>
    <dbReference type="NCBI Taxonomy" id="2771435"/>
    <lineage>
        <taxon>Bacteria</taxon>
        <taxon>Pseudomonadati</taxon>
        <taxon>Bacteroidota</taxon>
        <taxon>Flavobacteriia</taxon>
        <taxon>Flavobacteriales</taxon>
        <taxon>Weeksellaceae</taxon>
        <taxon>Chryseobacterium group</taxon>
        <taxon>Chryseobacterium</taxon>
    </lineage>
</organism>
<dbReference type="SUPFAM" id="SSF55874">
    <property type="entry name" value="ATPase domain of HSP90 chaperone/DNA topoisomerase II/histidine kinase"/>
    <property type="match status" value="1"/>
</dbReference>
<accession>A0A930YVB6</accession>
<dbReference type="SMART" id="SM00387">
    <property type="entry name" value="HATPase_c"/>
    <property type="match status" value="1"/>
</dbReference>
<dbReference type="PANTHER" id="PTHR43304:SF1">
    <property type="entry name" value="PAC DOMAIN-CONTAINING PROTEIN"/>
    <property type="match status" value="1"/>
</dbReference>
<gene>
    <name evidence="9" type="ORF">IC612_04500</name>
</gene>
<dbReference type="Pfam" id="PF05227">
    <property type="entry name" value="CHASE3"/>
    <property type="match status" value="1"/>
</dbReference>
<dbReference type="AlphaFoldDB" id="A0A930YVB6"/>
<dbReference type="InterPro" id="IPR007891">
    <property type="entry name" value="CHASE3"/>
</dbReference>
<evidence type="ECO:0000313" key="10">
    <source>
        <dbReference type="Proteomes" id="UP000694480"/>
    </source>
</evidence>
<dbReference type="PANTHER" id="PTHR43304">
    <property type="entry name" value="PHYTOCHROME-LIKE PROTEIN CPH1"/>
    <property type="match status" value="1"/>
</dbReference>
<dbReference type="SMART" id="SM00388">
    <property type="entry name" value="HisKA"/>
    <property type="match status" value="1"/>
</dbReference>
<evidence type="ECO:0000259" key="7">
    <source>
        <dbReference type="PROSITE" id="PS50109"/>
    </source>
</evidence>
<dbReference type="Pfam" id="PF02518">
    <property type="entry name" value="HATPase_c"/>
    <property type="match status" value="1"/>
</dbReference>